<organism evidence="1 2">
    <name type="scientific">Paenibacillus larvae subsp. larvae</name>
    <dbReference type="NCBI Taxonomy" id="147375"/>
    <lineage>
        <taxon>Bacteria</taxon>
        <taxon>Bacillati</taxon>
        <taxon>Bacillota</taxon>
        <taxon>Bacilli</taxon>
        <taxon>Bacillales</taxon>
        <taxon>Paenibacillaceae</taxon>
        <taxon>Paenibacillus</taxon>
    </lineage>
</organism>
<sequence length="78" mass="9024">MFKERFNLLGVSFSKVIQISLLGLFVHLLDQIIVGVKIRNFYSELFVTTVMYAAVHLLAKFGTYLKEQESNEKEKEPL</sequence>
<gene>
    <name evidence="1" type="ORF">ERICV_01946</name>
</gene>
<evidence type="ECO:0000313" key="2">
    <source>
        <dbReference type="Proteomes" id="UP000464330"/>
    </source>
</evidence>
<accession>A0A6C0QS80</accession>
<protein>
    <submittedName>
        <fullName evidence="1">Uncharacterized protein</fullName>
    </submittedName>
</protein>
<evidence type="ECO:0000313" key="1">
    <source>
        <dbReference type="EMBL" id="QHZ51096.1"/>
    </source>
</evidence>
<name>A0A6C0QS80_9BACL</name>
<dbReference type="EMBL" id="CP019717">
    <property type="protein sequence ID" value="QHZ51096.1"/>
    <property type="molecule type" value="Genomic_DNA"/>
</dbReference>
<proteinExistence type="predicted"/>
<dbReference type="Proteomes" id="UP000464330">
    <property type="component" value="Chromosome"/>
</dbReference>
<dbReference type="AlphaFoldDB" id="A0A6C0QS80"/>
<reference evidence="1 2" key="1">
    <citation type="journal article" date="2020" name="Int. J. Med. Microbiol.">
        <title>Discovery of Paenibacillus larvae ERIC V: Phenotypic and genomic comparison to genotypes ERIC I-IV reveal different inventories of virulence factors which correlate with epidemiological prevalences of American Foulbrood.</title>
        <authorList>
            <person name="Beims H."/>
            <person name="Bunk B."/>
            <person name="Erler S."/>
            <person name="Mohr K.I."/>
            <person name="Sproer C."/>
            <person name="Pradella S."/>
            <person name="Gunther G."/>
            <person name="Rohde M."/>
            <person name="von der Ohe W."/>
            <person name="Steinert M."/>
        </authorList>
    </citation>
    <scope>NUCLEOTIDE SEQUENCE [LARGE SCALE GENOMIC DNA]</scope>
    <source>
        <strain evidence="1">Eric_V</strain>
    </source>
</reference>